<dbReference type="GO" id="GO:0030246">
    <property type="term" value="F:carbohydrate binding"/>
    <property type="evidence" value="ECO:0007669"/>
    <property type="project" value="UniProtKB-KW"/>
</dbReference>
<keyword evidence="2" id="KW-0430">Lectin</keyword>
<evidence type="ECO:0000256" key="4">
    <source>
        <dbReference type="ARBA" id="ARBA00022989"/>
    </source>
</evidence>
<dbReference type="AlphaFoldDB" id="A0A9D3QHJ1"/>
<keyword evidence="5" id="KW-1015">Disulfide bond</keyword>
<keyword evidence="6" id="KW-0812">Transmembrane</keyword>
<dbReference type="PROSITE" id="PS50041">
    <property type="entry name" value="C_TYPE_LECTIN_2"/>
    <property type="match status" value="1"/>
</dbReference>
<evidence type="ECO:0000256" key="2">
    <source>
        <dbReference type="ARBA" id="ARBA00022734"/>
    </source>
</evidence>
<protein>
    <recommendedName>
        <fullName evidence="7">C-type lectin domain-containing protein</fullName>
    </recommendedName>
</protein>
<proteinExistence type="predicted"/>
<evidence type="ECO:0000313" key="8">
    <source>
        <dbReference type="EMBL" id="KAG7492334.1"/>
    </source>
</evidence>
<dbReference type="EMBL" id="JAFDVH010000001">
    <property type="protein sequence ID" value="KAG7492334.1"/>
    <property type="molecule type" value="Genomic_DNA"/>
</dbReference>
<dbReference type="InterPro" id="IPR001304">
    <property type="entry name" value="C-type_lectin-like"/>
</dbReference>
<evidence type="ECO:0000256" key="1">
    <source>
        <dbReference type="ARBA" id="ARBA00004606"/>
    </source>
</evidence>
<evidence type="ECO:0000256" key="5">
    <source>
        <dbReference type="ARBA" id="ARBA00023157"/>
    </source>
</evidence>
<feature type="domain" description="C-type lectin" evidence="7">
    <location>
        <begin position="106"/>
        <end position="214"/>
    </location>
</feature>
<dbReference type="InterPro" id="IPR016186">
    <property type="entry name" value="C-type_lectin-like/link_sf"/>
</dbReference>
<feature type="transmembrane region" description="Helical" evidence="6">
    <location>
        <begin position="42"/>
        <end position="62"/>
    </location>
</feature>
<dbReference type="Gene3D" id="3.10.100.10">
    <property type="entry name" value="Mannose-Binding Protein A, subunit A"/>
    <property type="match status" value="1"/>
</dbReference>
<sequence length="221" mass="25065">MADSVIYTEIKFQRSPGEDARMTMRTAPINQTEAQLRLTSKLFWIIGGAILILLITVVGLTIEIIRLHGERIGASVQSQADRPLTEIPSTEIQQALCGCPSELVQYKDLCYHIFRVKLTRDSAHSSCLNISSQLADTEDPGILSFLRQHLKNMSFWIGLKRKPNGSDWFWMNGRPLNMTHYFSNTNHSARDCATVSKTKIYAEMCHEKRGYICEKKVSSQP</sequence>
<dbReference type="GO" id="GO:0038023">
    <property type="term" value="F:signaling receptor activity"/>
    <property type="evidence" value="ECO:0007669"/>
    <property type="project" value="TreeGrafter"/>
</dbReference>
<evidence type="ECO:0000313" key="9">
    <source>
        <dbReference type="Proteomes" id="UP001046870"/>
    </source>
</evidence>
<dbReference type="GO" id="GO:0042269">
    <property type="term" value="P:regulation of natural killer cell mediated cytotoxicity"/>
    <property type="evidence" value="ECO:0007669"/>
    <property type="project" value="TreeGrafter"/>
</dbReference>
<dbReference type="OrthoDB" id="538816at2759"/>
<keyword evidence="3" id="KW-0735">Signal-anchor</keyword>
<organism evidence="8 9">
    <name type="scientific">Megalops atlanticus</name>
    <name type="common">Tarpon</name>
    <name type="synonym">Clupea gigantea</name>
    <dbReference type="NCBI Taxonomy" id="7932"/>
    <lineage>
        <taxon>Eukaryota</taxon>
        <taxon>Metazoa</taxon>
        <taxon>Chordata</taxon>
        <taxon>Craniata</taxon>
        <taxon>Vertebrata</taxon>
        <taxon>Euteleostomi</taxon>
        <taxon>Actinopterygii</taxon>
        <taxon>Neopterygii</taxon>
        <taxon>Teleostei</taxon>
        <taxon>Elopiformes</taxon>
        <taxon>Megalopidae</taxon>
        <taxon>Megalops</taxon>
    </lineage>
</organism>
<dbReference type="PANTHER" id="PTHR46784">
    <property type="entry name" value="KILLER CELL LECTIN-LIKE RECEPTOR SUBFAMILY B MEMBER 1"/>
    <property type="match status" value="1"/>
</dbReference>
<dbReference type="Proteomes" id="UP001046870">
    <property type="component" value="Chromosome 1"/>
</dbReference>
<dbReference type="SUPFAM" id="SSF56436">
    <property type="entry name" value="C-type lectin-like"/>
    <property type="match status" value="1"/>
</dbReference>
<dbReference type="GO" id="GO:0009986">
    <property type="term" value="C:cell surface"/>
    <property type="evidence" value="ECO:0007669"/>
    <property type="project" value="TreeGrafter"/>
</dbReference>
<dbReference type="PANTHER" id="PTHR46784:SF1">
    <property type="entry name" value="KILLER CELL LECTIN-LIKE RECEPTOR SUBFAMILY B MEMBER 1"/>
    <property type="match status" value="1"/>
</dbReference>
<keyword evidence="9" id="KW-1185">Reference proteome</keyword>
<dbReference type="CDD" id="cd03593">
    <property type="entry name" value="CLECT_NK_receptors_like"/>
    <property type="match status" value="1"/>
</dbReference>
<dbReference type="InterPro" id="IPR051527">
    <property type="entry name" value="KLR_subfamily_B"/>
</dbReference>
<evidence type="ECO:0000256" key="6">
    <source>
        <dbReference type="SAM" id="Phobius"/>
    </source>
</evidence>
<dbReference type="GO" id="GO:0005886">
    <property type="term" value="C:plasma membrane"/>
    <property type="evidence" value="ECO:0007669"/>
    <property type="project" value="TreeGrafter"/>
</dbReference>
<dbReference type="InterPro" id="IPR033992">
    <property type="entry name" value="NKR-like_CTLD"/>
</dbReference>
<evidence type="ECO:0000256" key="3">
    <source>
        <dbReference type="ARBA" id="ARBA00022968"/>
    </source>
</evidence>
<dbReference type="SMART" id="SM00034">
    <property type="entry name" value="CLECT"/>
    <property type="match status" value="1"/>
</dbReference>
<comment type="subcellular location">
    <subcellularLocation>
        <location evidence="1">Membrane</location>
        <topology evidence="1">Single-pass type II membrane protein</topology>
    </subcellularLocation>
</comment>
<reference evidence="8" key="1">
    <citation type="submission" date="2021-01" db="EMBL/GenBank/DDBJ databases">
        <authorList>
            <person name="Zahm M."/>
            <person name="Roques C."/>
            <person name="Cabau C."/>
            <person name="Klopp C."/>
            <person name="Donnadieu C."/>
            <person name="Jouanno E."/>
            <person name="Lampietro C."/>
            <person name="Louis A."/>
            <person name="Herpin A."/>
            <person name="Echchiki A."/>
            <person name="Berthelot C."/>
            <person name="Parey E."/>
            <person name="Roest-Crollius H."/>
            <person name="Braasch I."/>
            <person name="Postlethwait J."/>
            <person name="Bobe J."/>
            <person name="Montfort J."/>
            <person name="Bouchez O."/>
            <person name="Begum T."/>
            <person name="Mejri S."/>
            <person name="Adams A."/>
            <person name="Chen W.-J."/>
            <person name="Guiguen Y."/>
        </authorList>
    </citation>
    <scope>NUCLEOTIDE SEQUENCE</scope>
    <source>
        <strain evidence="8">YG-15Mar2019-1</strain>
        <tissue evidence="8">Brain</tissue>
    </source>
</reference>
<accession>A0A9D3QHJ1</accession>
<evidence type="ECO:0000259" key="7">
    <source>
        <dbReference type="PROSITE" id="PS50041"/>
    </source>
</evidence>
<gene>
    <name evidence="8" type="ORF">MATL_G00013160</name>
</gene>
<keyword evidence="6" id="KW-0472">Membrane</keyword>
<keyword evidence="4 6" id="KW-1133">Transmembrane helix</keyword>
<name>A0A9D3QHJ1_MEGAT</name>
<dbReference type="Pfam" id="PF00059">
    <property type="entry name" value="Lectin_C"/>
    <property type="match status" value="1"/>
</dbReference>
<comment type="caution">
    <text evidence="8">The sequence shown here is derived from an EMBL/GenBank/DDBJ whole genome shotgun (WGS) entry which is preliminary data.</text>
</comment>
<dbReference type="InterPro" id="IPR016187">
    <property type="entry name" value="CTDL_fold"/>
</dbReference>